<accession>A0A2V2LET7</accession>
<keyword evidence="2" id="KW-1185">Reference proteome</keyword>
<proteinExistence type="predicted"/>
<comment type="caution">
    <text evidence="1">The sequence shown here is derived from an EMBL/GenBank/DDBJ whole genome shotgun (WGS) entry which is preliminary data.</text>
</comment>
<evidence type="ECO:0000313" key="1">
    <source>
        <dbReference type="EMBL" id="PWR03975.1"/>
    </source>
</evidence>
<protein>
    <submittedName>
        <fullName evidence="1">Excinuclease ABC subunit A</fullName>
    </submittedName>
</protein>
<organism evidence="1 2">
    <name type="scientific">Meridianimarinicoccus roseus</name>
    <dbReference type="NCBI Taxonomy" id="2072018"/>
    <lineage>
        <taxon>Bacteria</taxon>
        <taxon>Pseudomonadati</taxon>
        <taxon>Pseudomonadota</taxon>
        <taxon>Alphaproteobacteria</taxon>
        <taxon>Rhodobacterales</taxon>
        <taxon>Paracoccaceae</taxon>
        <taxon>Meridianimarinicoccus</taxon>
    </lineage>
</organism>
<dbReference type="Proteomes" id="UP000245680">
    <property type="component" value="Unassembled WGS sequence"/>
</dbReference>
<reference evidence="1 2" key="1">
    <citation type="submission" date="2018-05" db="EMBL/GenBank/DDBJ databases">
        <title>Rhodobacteraceae gen. nov., sp. nov. isolated from sea water.</title>
        <authorList>
            <person name="Ren Y."/>
        </authorList>
    </citation>
    <scope>NUCLEOTIDE SEQUENCE [LARGE SCALE GENOMIC DNA]</scope>
    <source>
        <strain evidence="1 2">TG-679</strain>
    </source>
</reference>
<sequence>MGAGPEGCPPGLAKKAVPCAPPGQVRKALRVGDRLPPDGIRLDDPARLGLPRLGNGESYYRIGDTVFRIDRETREILELLEAVGAILN</sequence>
<gene>
    <name evidence="1" type="ORF">DKT77_03990</name>
</gene>
<dbReference type="OrthoDB" id="7666115at2"/>
<dbReference type="Gene3D" id="3.10.450.160">
    <property type="entry name" value="inner membrane protein cigr"/>
    <property type="match status" value="1"/>
</dbReference>
<evidence type="ECO:0000313" key="2">
    <source>
        <dbReference type="Proteomes" id="UP000245680"/>
    </source>
</evidence>
<dbReference type="EMBL" id="QGKU01000015">
    <property type="protein sequence ID" value="PWR03975.1"/>
    <property type="molecule type" value="Genomic_DNA"/>
</dbReference>
<dbReference type="AlphaFoldDB" id="A0A2V2LET7"/>
<name>A0A2V2LET7_9RHOB</name>